<comment type="caution">
    <text evidence="2">The sequence shown here is derived from an EMBL/GenBank/DDBJ whole genome shotgun (WGS) entry which is preliminary data.</text>
</comment>
<dbReference type="InterPro" id="IPR000999">
    <property type="entry name" value="RNase_III_dom"/>
</dbReference>
<dbReference type="Gene3D" id="1.10.1520.10">
    <property type="entry name" value="Ribonuclease III domain"/>
    <property type="match status" value="1"/>
</dbReference>
<gene>
    <name evidence="2" type="ORF">ENR64_10430</name>
</gene>
<name>A0A7C3KEK5_9CYAN</name>
<organism evidence="2">
    <name type="scientific">Oscillatoriales cyanobacterium SpSt-418</name>
    <dbReference type="NCBI Taxonomy" id="2282169"/>
    <lineage>
        <taxon>Bacteria</taxon>
        <taxon>Bacillati</taxon>
        <taxon>Cyanobacteriota</taxon>
        <taxon>Cyanophyceae</taxon>
        <taxon>Oscillatoriophycideae</taxon>
        <taxon>Oscillatoriales</taxon>
    </lineage>
</organism>
<dbReference type="PROSITE" id="PS50142">
    <property type="entry name" value="RNASE_3_2"/>
    <property type="match status" value="1"/>
</dbReference>
<dbReference type="EMBL" id="DSRU01000154">
    <property type="protein sequence ID" value="HFM98151.1"/>
    <property type="molecule type" value="Genomic_DNA"/>
</dbReference>
<accession>A0A7C3KEK5</accession>
<reference evidence="2" key="1">
    <citation type="journal article" date="2020" name="mSystems">
        <title>Genome- and Community-Level Interaction Insights into Carbon Utilization and Element Cycling Functions of Hydrothermarchaeota in Hydrothermal Sediment.</title>
        <authorList>
            <person name="Zhou Z."/>
            <person name="Liu Y."/>
            <person name="Xu W."/>
            <person name="Pan J."/>
            <person name="Luo Z.H."/>
            <person name="Li M."/>
        </authorList>
    </citation>
    <scope>NUCLEOTIDE SEQUENCE [LARGE SCALE GENOMIC DNA]</scope>
    <source>
        <strain evidence="2">SpSt-418</strain>
    </source>
</reference>
<dbReference type="AlphaFoldDB" id="A0A7C3KEK5"/>
<proteinExistence type="predicted"/>
<dbReference type="SUPFAM" id="SSF69065">
    <property type="entry name" value="RNase III domain-like"/>
    <property type="match status" value="1"/>
</dbReference>
<protein>
    <recommendedName>
        <fullName evidence="1">RNase III domain-containing protein</fullName>
    </recommendedName>
</protein>
<sequence length="149" mass="16677">MTLEEHLGYFFFDKQLLRQALTTPAYALEQQQQGQTCADQQSYALLGAALFTTVLSELLIRMGYDTQESITEARKPLETEATLAKIAEDIGVSYVMKLDTTAKQNRDPNSALLAATLTALVGAIYFDGGFRETREVIRRLYRAAFPEDL</sequence>
<evidence type="ECO:0000313" key="2">
    <source>
        <dbReference type="EMBL" id="HFM98151.1"/>
    </source>
</evidence>
<evidence type="ECO:0000259" key="1">
    <source>
        <dbReference type="PROSITE" id="PS50142"/>
    </source>
</evidence>
<dbReference type="GO" id="GO:0004525">
    <property type="term" value="F:ribonuclease III activity"/>
    <property type="evidence" value="ECO:0007669"/>
    <property type="project" value="InterPro"/>
</dbReference>
<dbReference type="SMART" id="SM00535">
    <property type="entry name" value="RIBOc"/>
    <property type="match status" value="1"/>
</dbReference>
<feature type="domain" description="RNase III" evidence="1">
    <location>
        <begin position="1"/>
        <end position="129"/>
    </location>
</feature>
<dbReference type="InterPro" id="IPR036389">
    <property type="entry name" value="RNase_III_sf"/>
</dbReference>
<dbReference type="Pfam" id="PF14622">
    <property type="entry name" value="Ribonucleas_3_3"/>
    <property type="match status" value="1"/>
</dbReference>
<dbReference type="GO" id="GO:0006396">
    <property type="term" value="P:RNA processing"/>
    <property type="evidence" value="ECO:0007669"/>
    <property type="project" value="InterPro"/>
</dbReference>